<sequence length="167" mass="16111">MRASARRASALIVAAAAISAIVVGCTAAPEPPVATPSGAALTPSSSASASPEPEPVEPEVPPFDPAAEAEANLPVVEQALAPVASAGGIPAGRSVVEALTAAGIPLDAIQITPDRTAIGLPVDALLLSVRSGGSCVLGQFDGDALTTTTEPALASGACLLGATASLD</sequence>
<dbReference type="PROSITE" id="PS51257">
    <property type="entry name" value="PROKAR_LIPOPROTEIN"/>
    <property type="match status" value="1"/>
</dbReference>
<evidence type="ECO:0000256" key="1">
    <source>
        <dbReference type="SAM" id="MobiDB-lite"/>
    </source>
</evidence>
<dbReference type="RefSeq" id="WP_182489434.1">
    <property type="nucleotide sequence ID" value="NZ_BAAAOV010000002.1"/>
</dbReference>
<dbReference type="AlphaFoldDB" id="A0A839E5R5"/>
<evidence type="ECO:0000313" key="5">
    <source>
        <dbReference type="Proteomes" id="UP000585905"/>
    </source>
</evidence>
<gene>
    <name evidence="4" type="ORF">FHX53_000240</name>
</gene>
<protein>
    <recommendedName>
        <fullName evidence="3">DUF6993 domain-containing protein</fullName>
    </recommendedName>
</protein>
<feature type="chain" id="PRO_5032959271" description="DUF6993 domain-containing protein" evidence="2">
    <location>
        <begin position="28"/>
        <end position="167"/>
    </location>
</feature>
<organism evidence="4 5">
    <name type="scientific">Microcella alkalica</name>
    <dbReference type="NCBI Taxonomy" id="355930"/>
    <lineage>
        <taxon>Bacteria</taxon>
        <taxon>Bacillati</taxon>
        <taxon>Actinomycetota</taxon>
        <taxon>Actinomycetes</taxon>
        <taxon>Micrococcales</taxon>
        <taxon>Microbacteriaceae</taxon>
        <taxon>Microcella</taxon>
    </lineage>
</organism>
<evidence type="ECO:0000313" key="4">
    <source>
        <dbReference type="EMBL" id="MBA8846676.1"/>
    </source>
</evidence>
<reference evidence="4 5" key="1">
    <citation type="submission" date="2020-07" db="EMBL/GenBank/DDBJ databases">
        <title>Sequencing the genomes of 1000 actinobacteria strains.</title>
        <authorList>
            <person name="Klenk H.-P."/>
        </authorList>
    </citation>
    <scope>NUCLEOTIDE SEQUENCE [LARGE SCALE GENOMIC DNA]</scope>
    <source>
        <strain evidence="4 5">DSM 19663</strain>
    </source>
</reference>
<comment type="caution">
    <text evidence="4">The sequence shown here is derived from an EMBL/GenBank/DDBJ whole genome shotgun (WGS) entry which is preliminary data.</text>
</comment>
<evidence type="ECO:0000256" key="2">
    <source>
        <dbReference type="SAM" id="SignalP"/>
    </source>
</evidence>
<name>A0A839E5R5_9MICO</name>
<evidence type="ECO:0000259" key="3">
    <source>
        <dbReference type="Pfam" id="PF22504"/>
    </source>
</evidence>
<keyword evidence="5" id="KW-1185">Reference proteome</keyword>
<dbReference type="EMBL" id="JACGWX010000001">
    <property type="protein sequence ID" value="MBA8846676.1"/>
    <property type="molecule type" value="Genomic_DNA"/>
</dbReference>
<feature type="region of interest" description="Disordered" evidence="1">
    <location>
        <begin position="32"/>
        <end position="65"/>
    </location>
</feature>
<feature type="signal peptide" evidence="2">
    <location>
        <begin position="1"/>
        <end position="27"/>
    </location>
</feature>
<feature type="domain" description="DUF6993" evidence="3">
    <location>
        <begin position="82"/>
        <end position="162"/>
    </location>
</feature>
<keyword evidence="2" id="KW-0732">Signal</keyword>
<feature type="compositionally biased region" description="Low complexity" evidence="1">
    <location>
        <begin position="35"/>
        <end position="51"/>
    </location>
</feature>
<dbReference type="InterPro" id="IPR054262">
    <property type="entry name" value="DUF6993"/>
</dbReference>
<dbReference type="Pfam" id="PF22504">
    <property type="entry name" value="DUF6993"/>
    <property type="match status" value="1"/>
</dbReference>
<accession>A0A839E5R5</accession>
<proteinExistence type="predicted"/>
<dbReference type="Proteomes" id="UP000585905">
    <property type="component" value="Unassembled WGS sequence"/>
</dbReference>